<dbReference type="InterPro" id="IPR013785">
    <property type="entry name" value="Aldolase_TIM"/>
</dbReference>
<name>A0A4U9H9U5_SERRU</name>
<dbReference type="EC" id="4.3.99.-" evidence="1"/>
<gene>
    <name evidence="1" type="primary">queE_2</name>
    <name evidence="1" type="ORF">NCTC12971_00941</name>
</gene>
<dbReference type="Proteomes" id="UP000307968">
    <property type="component" value="Chromosome"/>
</dbReference>
<reference evidence="1 2" key="1">
    <citation type="submission" date="2019-05" db="EMBL/GenBank/DDBJ databases">
        <authorList>
            <consortium name="Pathogen Informatics"/>
        </authorList>
    </citation>
    <scope>NUCLEOTIDE SEQUENCE [LARGE SCALE GENOMIC DNA]</scope>
    <source>
        <strain evidence="1 2">NCTC12971</strain>
    </source>
</reference>
<dbReference type="GO" id="GO:0016829">
    <property type="term" value="F:lyase activity"/>
    <property type="evidence" value="ECO:0007669"/>
    <property type="project" value="UniProtKB-KW"/>
</dbReference>
<evidence type="ECO:0000313" key="2">
    <source>
        <dbReference type="Proteomes" id="UP000307968"/>
    </source>
</evidence>
<evidence type="ECO:0000313" key="1">
    <source>
        <dbReference type="EMBL" id="VTP60470.1"/>
    </source>
</evidence>
<proteinExistence type="predicted"/>
<sequence length="68" mass="7896">MRSKHPVGRQRDIEALDALLATLHDEKRRVIALQPISQKDEATKLCIATCIERNWRLSMQTHKYLNIA</sequence>
<dbReference type="EMBL" id="LR590463">
    <property type="protein sequence ID" value="VTP60470.1"/>
    <property type="molecule type" value="Genomic_DNA"/>
</dbReference>
<dbReference type="Gene3D" id="3.20.20.70">
    <property type="entry name" value="Aldolase class I"/>
    <property type="match status" value="1"/>
</dbReference>
<keyword evidence="1" id="KW-0456">Lyase</keyword>
<dbReference type="AlphaFoldDB" id="A0A4U9H9U5"/>
<accession>A0A4U9H9U5</accession>
<protein>
    <submittedName>
        <fullName evidence="1">7-carboxy-7-deazaguanine synthase</fullName>
        <ecNumber evidence="1">4.3.99.-</ecNumber>
    </submittedName>
</protein>
<organism evidence="1 2">
    <name type="scientific">Serratia rubidaea</name>
    <name type="common">Serratia marinorubra</name>
    <dbReference type="NCBI Taxonomy" id="61652"/>
    <lineage>
        <taxon>Bacteria</taxon>
        <taxon>Pseudomonadati</taxon>
        <taxon>Pseudomonadota</taxon>
        <taxon>Gammaproteobacteria</taxon>
        <taxon>Enterobacterales</taxon>
        <taxon>Yersiniaceae</taxon>
        <taxon>Serratia</taxon>
    </lineage>
</organism>